<keyword evidence="2" id="KW-0547">Nucleotide-binding</keyword>
<evidence type="ECO:0000259" key="4">
    <source>
        <dbReference type="PROSITE" id="PS50893"/>
    </source>
</evidence>
<keyword evidence="6" id="KW-1185">Reference proteome</keyword>
<protein>
    <submittedName>
        <fullName evidence="5">ABC-type transporter ATP-binding protein EcsA</fullName>
    </submittedName>
</protein>
<dbReference type="PANTHER" id="PTHR42939:SF1">
    <property type="entry name" value="ABC TRANSPORTER ATP-BINDING PROTEIN ALBC-RELATED"/>
    <property type="match status" value="1"/>
</dbReference>
<name>A0A143PK97_LUTPR</name>
<dbReference type="OrthoDB" id="9804819at2"/>
<dbReference type="STRING" id="1855912.LuPra_02117"/>
<dbReference type="Pfam" id="PF00005">
    <property type="entry name" value="ABC_tran"/>
    <property type="match status" value="1"/>
</dbReference>
<proteinExistence type="predicted"/>
<evidence type="ECO:0000313" key="6">
    <source>
        <dbReference type="Proteomes" id="UP000076079"/>
    </source>
</evidence>
<keyword evidence="3 5" id="KW-0067">ATP-binding</keyword>
<dbReference type="InterPro" id="IPR027417">
    <property type="entry name" value="P-loop_NTPase"/>
</dbReference>
<dbReference type="Proteomes" id="UP000076079">
    <property type="component" value="Chromosome"/>
</dbReference>
<dbReference type="RefSeq" id="WP_110174633.1">
    <property type="nucleotide sequence ID" value="NZ_CP015136.1"/>
</dbReference>
<feature type="domain" description="ABC transporter" evidence="4">
    <location>
        <begin position="2"/>
        <end position="232"/>
    </location>
</feature>
<dbReference type="KEGG" id="abac:LuPra_02117"/>
<dbReference type="GO" id="GO:0005524">
    <property type="term" value="F:ATP binding"/>
    <property type="evidence" value="ECO:0007669"/>
    <property type="project" value="UniProtKB-KW"/>
</dbReference>
<dbReference type="PANTHER" id="PTHR42939">
    <property type="entry name" value="ABC TRANSPORTER ATP-BINDING PROTEIN ALBC-RELATED"/>
    <property type="match status" value="1"/>
</dbReference>
<evidence type="ECO:0000256" key="1">
    <source>
        <dbReference type="ARBA" id="ARBA00022448"/>
    </source>
</evidence>
<dbReference type="CDD" id="cd03230">
    <property type="entry name" value="ABC_DR_subfamily_A"/>
    <property type="match status" value="1"/>
</dbReference>
<evidence type="ECO:0000313" key="5">
    <source>
        <dbReference type="EMBL" id="AMY08911.1"/>
    </source>
</evidence>
<dbReference type="Gene3D" id="3.40.50.300">
    <property type="entry name" value="P-loop containing nucleotide triphosphate hydrolases"/>
    <property type="match status" value="1"/>
</dbReference>
<dbReference type="SMART" id="SM00382">
    <property type="entry name" value="AAA"/>
    <property type="match status" value="1"/>
</dbReference>
<dbReference type="EMBL" id="CP015136">
    <property type="protein sequence ID" value="AMY08911.1"/>
    <property type="molecule type" value="Genomic_DNA"/>
</dbReference>
<gene>
    <name evidence="5" type="primary">ecsA</name>
    <name evidence="5" type="ORF">LuPra_02117</name>
</gene>
<sequence>MLEALHLWKFYGGTAAVRDVSFVVGAGEIVGYLGANGSGKSTTARMVTGLLTPSRGVVTFKGRDIAEDLVAYRQRLGYVPEEPALYGYLSGREYLEFVAQLRALPDSVVTEKVPALLRLFGIADAAELDISGYSKGMKQKVLLIAALLHDPDVLVLDEPESGLDVTAARVMRHLVTALARQGKAILYSSHVLDSVERLCTRVIVLQQGACVATGTSEELRTLMSQPTLEDVFAQLVLRQDPESTARDIADLVTRHP</sequence>
<dbReference type="AlphaFoldDB" id="A0A143PK97"/>
<dbReference type="InterPro" id="IPR051782">
    <property type="entry name" value="ABC_Transporter_VariousFunc"/>
</dbReference>
<keyword evidence="1" id="KW-0813">Transport</keyword>
<dbReference type="InterPro" id="IPR003593">
    <property type="entry name" value="AAA+_ATPase"/>
</dbReference>
<evidence type="ECO:0000256" key="2">
    <source>
        <dbReference type="ARBA" id="ARBA00022741"/>
    </source>
</evidence>
<evidence type="ECO:0000256" key="3">
    <source>
        <dbReference type="ARBA" id="ARBA00022840"/>
    </source>
</evidence>
<dbReference type="PROSITE" id="PS50893">
    <property type="entry name" value="ABC_TRANSPORTER_2"/>
    <property type="match status" value="1"/>
</dbReference>
<dbReference type="GO" id="GO:0016887">
    <property type="term" value="F:ATP hydrolysis activity"/>
    <property type="evidence" value="ECO:0007669"/>
    <property type="project" value="InterPro"/>
</dbReference>
<dbReference type="SUPFAM" id="SSF52540">
    <property type="entry name" value="P-loop containing nucleoside triphosphate hydrolases"/>
    <property type="match status" value="1"/>
</dbReference>
<organism evidence="5 6">
    <name type="scientific">Luteitalea pratensis</name>
    <dbReference type="NCBI Taxonomy" id="1855912"/>
    <lineage>
        <taxon>Bacteria</taxon>
        <taxon>Pseudomonadati</taxon>
        <taxon>Acidobacteriota</taxon>
        <taxon>Vicinamibacteria</taxon>
        <taxon>Vicinamibacterales</taxon>
        <taxon>Vicinamibacteraceae</taxon>
        <taxon>Luteitalea</taxon>
    </lineage>
</organism>
<reference evidence="6" key="2">
    <citation type="submission" date="2016-04" db="EMBL/GenBank/DDBJ databases">
        <title>First Complete Genome Sequence of a Subdivision 6 Acidobacterium.</title>
        <authorList>
            <person name="Huang S."/>
            <person name="Vieira S."/>
            <person name="Bunk B."/>
            <person name="Riedel T."/>
            <person name="Sproeer C."/>
            <person name="Overmann J."/>
        </authorList>
    </citation>
    <scope>NUCLEOTIDE SEQUENCE [LARGE SCALE GENOMIC DNA]</scope>
    <source>
        <strain evidence="6">DSM 100886 HEG_-6_39</strain>
    </source>
</reference>
<dbReference type="InterPro" id="IPR003439">
    <property type="entry name" value="ABC_transporter-like_ATP-bd"/>
</dbReference>
<reference evidence="5 6" key="1">
    <citation type="journal article" date="2016" name="Genome Announc.">
        <title>First Complete Genome Sequence of a Subdivision 6 Acidobacterium Strain.</title>
        <authorList>
            <person name="Huang S."/>
            <person name="Vieira S."/>
            <person name="Bunk B."/>
            <person name="Riedel T."/>
            <person name="Sproer C."/>
            <person name="Overmann J."/>
        </authorList>
    </citation>
    <scope>NUCLEOTIDE SEQUENCE [LARGE SCALE GENOMIC DNA]</scope>
    <source>
        <strain evidence="6">DSM 100886 HEG_-6_39</strain>
    </source>
</reference>
<accession>A0A143PK97</accession>
<dbReference type="InterPro" id="IPR017871">
    <property type="entry name" value="ABC_transporter-like_CS"/>
</dbReference>
<dbReference type="PROSITE" id="PS00211">
    <property type="entry name" value="ABC_TRANSPORTER_1"/>
    <property type="match status" value="1"/>
</dbReference>